<evidence type="ECO:0000259" key="1">
    <source>
        <dbReference type="SMART" id="SM00093"/>
    </source>
</evidence>
<dbReference type="InterPro" id="IPR036186">
    <property type="entry name" value="Serpin_sf"/>
</dbReference>
<dbReference type="SMART" id="SM00093">
    <property type="entry name" value="SERPIN"/>
    <property type="match status" value="1"/>
</dbReference>
<dbReference type="GO" id="GO:0004867">
    <property type="term" value="F:serine-type endopeptidase inhibitor activity"/>
    <property type="evidence" value="ECO:0007669"/>
    <property type="project" value="InterPro"/>
</dbReference>
<dbReference type="InterPro" id="IPR042185">
    <property type="entry name" value="Serpin_sf_2"/>
</dbReference>
<accession>A0A6C0EK50</accession>
<name>A0A6C0EK50_9ZZZZ</name>
<dbReference type="InterPro" id="IPR023795">
    <property type="entry name" value="Serpin_CS"/>
</dbReference>
<feature type="domain" description="Serpin" evidence="1">
    <location>
        <begin position="1"/>
        <end position="302"/>
    </location>
</feature>
<dbReference type="InterPro" id="IPR000215">
    <property type="entry name" value="Serpin_fam"/>
</dbReference>
<dbReference type="Gene3D" id="2.30.39.10">
    <property type="entry name" value="Alpha-1-antitrypsin, domain 1"/>
    <property type="match status" value="1"/>
</dbReference>
<dbReference type="PANTHER" id="PTHR11461:SF211">
    <property type="entry name" value="GH10112P-RELATED"/>
    <property type="match status" value="1"/>
</dbReference>
<dbReference type="PANTHER" id="PTHR11461">
    <property type="entry name" value="SERINE PROTEASE INHIBITOR, SERPIN"/>
    <property type="match status" value="1"/>
</dbReference>
<dbReference type="InterPro" id="IPR042178">
    <property type="entry name" value="Serpin_sf_1"/>
</dbReference>
<dbReference type="AlphaFoldDB" id="A0A6C0EK50"/>
<dbReference type="CDD" id="cd00172">
    <property type="entry name" value="serpin"/>
    <property type="match status" value="1"/>
</dbReference>
<dbReference type="GO" id="GO:0005615">
    <property type="term" value="C:extracellular space"/>
    <property type="evidence" value="ECO:0007669"/>
    <property type="project" value="InterPro"/>
</dbReference>
<dbReference type="PROSITE" id="PS00284">
    <property type="entry name" value="SERPIN"/>
    <property type="match status" value="1"/>
</dbReference>
<dbReference type="EMBL" id="MN738878">
    <property type="protein sequence ID" value="QHT29546.1"/>
    <property type="molecule type" value="Genomic_DNA"/>
</dbReference>
<dbReference type="Gene3D" id="3.30.497.10">
    <property type="entry name" value="Antithrombin, subunit I, domain 2"/>
    <property type="match status" value="1"/>
</dbReference>
<dbReference type="SUPFAM" id="SSF56574">
    <property type="entry name" value="Serpins"/>
    <property type="match status" value="1"/>
</dbReference>
<dbReference type="Pfam" id="PF00079">
    <property type="entry name" value="Serpin"/>
    <property type="match status" value="1"/>
</dbReference>
<evidence type="ECO:0000313" key="2">
    <source>
        <dbReference type="EMBL" id="QHT29546.1"/>
    </source>
</evidence>
<proteinExistence type="predicted"/>
<dbReference type="InterPro" id="IPR023796">
    <property type="entry name" value="Serpin_dom"/>
</dbReference>
<organism evidence="2">
    <name type="scientific">viral metagenome</name>
    <dbReference type="NCBI Taxonomy" id="1070528"/>
    <lineage>
        <taxon>unclassified sequences</taxon>
        <taxon>metagenomes</taxon>
        <taxon>organismal metagenomes</taxon>
    </lineage>
</organism>
<sequence length="302" mass="33911">MGADQNTYAELDRVVEDRPLVLSTSKEVTARVVNSIWSEMKLRDQYVTDLASFFNADVHKTLDYKVINAYVEAHTENMIKNLLKNPLPDDMVAVLINAIYFKAQWKKPFKKSSTRIDAPFLTEEGKASGKTCELMTTTYNSLRYAKKEKWTAGSLPYKDDSVCATFVVPNNGFSIDEVLSEVQLSDLTQLPFAHDVDVSIPKFNISWGDSLVETLQTMGIKSMFKEAGFSKIHPDMFVTDVIHRAVLEMDEEGTEAAAATFIVLENCCSFAPRDSLRADRPFILFIHQGNNVLFAGAIRTIP</sequence>
<reference evidence="2" key="1">
    <citation type="journal article" date="2020" name="Nature">
        <title>Giant virus diversity and host interactions through global metagenomics.</title>
        <authorList>
            <person name="Schulz F."/>
            <person name="Roux S."/>
            <person name="Paez-Espino D."/>
            <person name="Jungbluth S."/>
            <person name="Walsh D.A."/>
            <person name="Denef V.J."/>
            <person name="McMahon K.D."/>
            <person name="Konstantinidis K.T."/>
            <person name="Eloe-Fadrosh E.A."/>
            <person name="Kyrpides N.C."/>
            <person name="Woyke T."/>
        </authorList>
    </citation>
    <scope>NUCLEOTIDE SEQUENCE</scope>
    <source>
        <strain evidence="2">GVMAG-M-3300005589-24</strain>
    </source>
</reference>
<protein>
    <recommendedName>
        <fullName evidence="1">Serpin domain-containing protein</fullName>
    </recommendedName>
</protein>